<protein>
    <recommendedName>
        <fullName evidence="5">Peptidase C14 caspase domain-containing protein</fullName>
    </recommendedName>
</protein>
<evidence type="ECO:0000259" key="5">
    <source>
        <dbReference type="Pfam" id="PF00656"/>
    </source>
</evidence>
<accession>W9HLK6</accession>
<dbReference type="InterPro" id="IPR011600">
    <property type="entry name" value="Pept_C14_caspase"/>
</dbReference>
<dbReference type="GO" id="GO:0006915">
    <property type="term" value="P:apoptotic process"/>
    <property type="evidence" value="ECO:0007669"/>
    <property type="project" value="UniProtKB-KW"/>
</dbReference>
<dbReference type="InterPro" id="IPR050452">
    <property type="entry name" value="Metacaspase"/>
</dbReference>
<comment type="similarity">
    <text evidence="1">Belongs to the peptidase C14B family.</text>
</comment>
<evidence type="ECO:0000313" key="6">
    <source>
        <dbReference type="EMBL" id="EWY81870.1"/>
    </source>
</evidence>
<dbReference type="HOGENOM" id="CLU_1147231_0_0_1"/>
<proteinExistence type="inferred from homology"/>
<evidence type="ECO:0000256" key="1">
    <source>
        <dbReference type="ARBA" id="ARBA00009005"/>
    </source>
</evidence>
<evidence type="ECO:0000256" key="3">
    <source>
        <dbReference type="ARBA" id="ARBA00022807"/>
    </source>
</evidence>
<dbReference type="EMBL" id="JH717849">
    <property type="protein sequence ID" value="EWY81870.1"/>
    <property type="molecule type" value="Genomic_DNA"/>
</dbReference>
<keyword evidence="4" id="KW-0865">Zymogen</keyword>
<evidence type="ECO:0000313" key="7">
    <source>
        <dbReference type="Proteomes" id="UP000030753"/>
    </source>
</evidence>
<keyword evidence="3" id="KW-0378">Hydrolase</keyword>
<reference evidence="6 7" key="1">
    <citation type="submission" date="2011-06" db="EMBL/GenBank/DDBJ databases">
        <title>The Genome Sequence of Fusarium oxysporum FOSC 3-a.</title>
        <authorList>
            <consortium name="The Broad Institute Genome Sequencing Platform"/>
            <person name="Ma L.-J."/>
            <person name="Gale L.R."/>
            <person name="Schwartz D.C."/>
            <person name="Zhou S."/>
            <person name="Corby-Kistler H."/>
            <person name="Young S.K."/>
            <person name="Zeng Q."/>
            <person name="Gargeya S."/>
            <person name="Fitzgerald M."/>
            <person name="Haas B."/>
            <person name="Abouelleil A."/>
            <person name="Alvarado L."/>
            <person name="Arachchi H.M."/>
            <person name="Berlin A."/>
            <person name="Brown A."/>
            <person name="Chapman S.B."/>
            <person name="Chen Z."/>
            <person name="Dunbar C."/>
            <person name="Freedman E."/>
            <person name="Gearin G."/>
            <person name="Gellesch M."/>
            <person name="Goldberg J."/>
            <person name="Griggs A."/>
            <person name="Gujja S."/>
            <person name="Heiman D."/>
            <person name="Howarth C."/>
            <person name="Larson L."/>
            <person name="Lui A."/>
            <person name="MacDonald P.J.P."/>
            <person name="Mehta T."/>
            <person name="Montmayeur A."/>
            <person name="Murphy C."/>
            <person name="Neiman D."/>
            <person name="Pearson M."/>
            <person name="Priest M."/>
            <person name="Roberts A."/>
            <person name="Saif S."/>
            <person name="Shea T."/>
            <person name="Shenoy N."/>
            <person name="Sisk P."/>
            <person name="Stolte C."/>
            <person name="Sykes S."/>
            <person name="Wortman J."/>
            <person name="Nusbaum C."/>
            <person name="Birren B."/>
        </authorList>
    </citation>
    <scope>NUCLEOTIDE SEQUENCE [LARGE SCALE GENOMIC DNA]</scope>
    <source>
        <strain evidence="7">FOSC 3-a</strain>
    </source>
</reference>
<dbReference type="InterPro" id="IPR029030">
    <property type="entry name" value="Caspase-like_dom_sf"/>
</dbReference>
<keyword evidence="3" id="KW-0645">Protease</keyword>
<dbReference type="OrthoDB" id="3223806at2759"/>
<dbReference type="PANTHER" id="PTHR48104:SF30">
    <property type="entry name" value="METACASPASE-1"/>
    <property type="match status" value="1"/>
</dbReference>
<sequence>MANKTVSRRRALLIGSPLNLSATDNDLDSIQRVLQLHQFSTTKCCREGETKHPATRKGIFDAIDAFTKDTQKDDAVILYYSGHGNIAERADTNLQDQQGNKTALNRRRLQFIVPLDFIDNVNGNSFKGITDFELSHKLVTLSHKTSNITLILDCCHSTHMARAGANVKSLNFDDYPWIAAHIRNTIDAGHFTEPLWSLGNPSVVRIAAAEATEPAYEDNIQSTPQVPKKRKSVLTEALVEAL</sequence>
<dbReference type="PANTHER" id="PTHR48104">
    <property type="entry name" value="METACASPASE-4"/>
    <property type="match status" value="1"/>
</dbReference>
<dbReference type="Gene3D" id="3.40.50.1460">
    <property type="match status" value="1"/>
</dbReference>
<name>W9HLK6_FUSOX</name>
<dbReference type="AlphaFoldDB" id="W9HLK6"/>
<dbReference type="Proteomes" id="UP000030753">
    <property type="component" value="Unassembled WGS sequence"/>
</dbReference>
<dbReference type="GO" id="GO:0005737">
    <property type="term" value="C:cytoplasm"/>
    <property type="evidence" value="ECO:0007669"/>
    <property type="project" value="TreeGrafter"/>
</dbReference>
<dbReference type="GO" id="GO:0004197">
    <property type="term" value="F:cysteine-type endopeptidase activity"/>
    <property type="evidence" value="ECO:0007669"/>
    <property type="project" value="InterPro"/>
</dbReference>
<evidence type="ECO:0000256" key="4">
    <source>
        <dbReference type="ARBA" id="ARBA00023145"/>
    </source>
</evidence>
<gene>
    <name evidence="6" type="ORF">FOYG_16076</name>
</gene>
<dbReference type="SUPFAM" id="SSF52129">
    <property type="entry name" value="Caspase-like"/>
    <property type="match status" value="1"/>
</dbReference>
<evidence type="ECO:0000256" key="2">
    <source>
        <dbReference type="ARBA" id="ARBA00022703"/>
    </source>
</evidence>
<keyword evidence="3" id="KW-0788">Thiol protease</keyword>
<dbReference type="Pfam" id="PF00656">
    <property type="entry name" value="Peptidase_C14"/>
    <property type="match status" value="1"/>
</dbReference>
<keyword evidence="2" id="KW-0053">Apoptosis</keyword>
<dbReference type="GO" id="GO:0006508">
    <property type="term" value="P:proteolysis"/>
    <property type="evidence" value="ECO:0007669"/>
    <property type="project" value="InterPro"/>
</dbReference>
<feature type="domain" description="Peptidase C14 caspase" evidence="5">
    <location>
        <begin position="8"/>
        <end position="162"/>
    </location>
</feature>
<organism evidence="6 7">
    <name type="scientific">Fusarium oxysporum NRRL 32931</name>
    <dbReference type="NCBI Taxonomy" id="660029"/>
    <lineage>
        <taxon>Eukaryota</taxon>
        <taxon>Fungi</taxon>
        <taxon>Dikarya</taxon>
        <taxon>Ascomycota</taxon>
        <taxon>Pezizomycotina</taxon>
        <taxon>Sordariomycetes</taxon>
        <taxon>Hypocreomycetidae</taxon>
        <taxon>Hypocreales</taxon>
        <taxon>Nectriaceae</taxon>
        <taxon>Fusarium</taxon>
        <taxon>Fusarium oxysporum species complex</taxon>
    </lineage>
</organism>